<organism evidence="9 10">
    <name type="scientific">Bradyrhizobium macuxiense</name>
    <dbReference type="NCBI Taxonomy" id="1755647"/>
    <lineage>
        <taxon>Bacteria</taxon>
        <taxon>Pseudomonadati</taxon>
        <taxon>Pseudomonadota</taxon>
        <taxon>Alphaproteobacteria</taxon>
        <taxon>Hyphomicrobiales</taxon>
        <taxon>Nitrobacteraceae</taxon>
        <taxon>Bradyrhizobium</taxon>
    </lineage>
</organism>
<evidence type="ECO:0000256" key="6">
    <source>
        <dbReference type="ARBA" id="ARBA00023014"/>
    </source>
</evidence>
<dbReference type="InterPro" id="IPR042216">
    <property type="entry name" value="MitoNEET_CISD"/>
</dbReference>
<dbReference type="Gene3D" id="1.10.490.10">
    <property type="entry name" value="Globins"/>
    <property type="match status" value="1"/>
</dbReference>
<feature type="domain" description="Iron-binding zinc finger CDGSH type" evidence="8">
    <location>
        <begin position="181"/>
        <end position="231"/>
    </location>
</feature>
<evidence type="ECO:0000256" key="4">
    <source>
        <dbReference type="ARBA" id="ARBA00022723"/>
    </source>
</evidence>
<dbReference type="InterPro" id="IPR010693">
    <property type="entry name" value="Divergent_4Fe-4S_mono-cluster"/>
</dbReference>
<protein>
    <submittedName>
        <fullName evidence="9">Truncated hemoglobin YjbI</fullName>
    </submittedName>
</protein>
<sequence>MTDDNSAQGPNQSPNVERHKRKRIVVRRSGPYELEPGIAIVDHLGVPVAAEAPVRLCRCGQSQTKPFCDDSHVARGFTDARDPRRVPDKLEVYAGQQAFVFDNRGTCAHSAFCTDRLNSVFHLGEEPFVAPSGARLDDLINAVRRCPSGALGIGIGPERDADLSDTSRPPQIEISKDGPYRVTGRVELVDEGGTPVAQNAGASQEHASLCRCGSSLNKPFCSGMHWNVGFHDPVPDPLREPTLFEWAGGYPALLDMTRIFYSRYVPEDPLLSPLFAEMSPDHPERVAAWLSEVFGGPRLYTERYGGYRRMVSQHIGKEIRPEQRALWATYMVQSADDAGLPSDPEFRAAFVAYIEWGSRIAVENSGADAKPPPNMPVPRWWWVCNATPAARPSAIADDAQAVSETGVAWPGPDEAVQFEQHIRPLFRPMDRSSMLFAFDLWKEEDVARHSRQILARLEAGTMPCDGAWPAEQVALFARWAGAVKAPA</sequence>
<dbReference type="GO" id="GO:0046872">
    <property type="term" value="F:metal ion binding"/>
    <property type="evidence" value="ECO:0007669"/>
    <property type="project" value="UniProtKB-KW"/>
</dbReference>
<dbReference type="Pfam" id="PF06902">
    <property type="entry name" value="Fer4_19"/>
    <property type="match status" value="1"/>
</dbReference>
<keyword evidence="2" id="KW-0349">Heme</keyword>
<accession>A0A560LHA8</accession>
<dbReference type="GO" id="GO:0019825">
    <property type="term" value="F:oxygen binding"/>
    <property type="evidence" value="ECO:0007669"/>
    <property type="project" value="InterPro"/>
</dbReference>
<dbReference type="InterPro" id="IPR009050">
    <property type="entry name" value="Globin-like_sf"/>
</dbReference>
<dbReference type="GO" id="GO:0020037">
    <property type="term" value="F:heme binding"/>
    <property type="evidence" value="ECO:0007669"/>
    <property type="project" value="InterPro"/>
</dbReference>
<feature type="compositionally biased region" description="Polar residues" evidence="7">
    <location>
        <begin position="1"/>
        <end position="15"/>
    </location>
</feature>
<reference evidence="9 10" key="1">
    <citation type="submission" date="2019-06" db="EMBL/GenBank/DDBJ databases">
        <title>Genomic Encyclopedia of Type Strains, Phase IV (KMG-V): Genome sequencing to study the core and pangenomes of soil and plant-associated prokaryotes.</title>
        <authorList>
            <person name="Whitman W."/>
        </authorList>
    </citation>
    <scope>NUCLEOTIDE SEQUENCE [LARGE SCALE GENOMIC DNA]</scope>
    <source>
        <strain evidence="9 10">BR 10355</strain>
    </source>
</reference>
<dbReference type="AlphaFoldDB" id="A0A560LHA8"/>
<keyword evidence="1" id="KW-0813">Transport</keyword>
<dbReference type="SMART" id="SM00704">
    <property type="entry name" value="ZnF_CDGSH"/>
    <property type="match status" value="2"/>
</dbReference>
<evidence type="ECO:0000256" key="5">
    <source>
        <dbReference type="ARBA" id="ARBA00023004"/>
    </source>
</evidence>
<dbReference type="InterPro" id="IPR052950">
    <property type="entry name" value="CISD"/>
</dbReference>
<dbReference type="PANTHER" id="PTHR46491:SF3">
    <property type="entry name" value="CDGSH IRON-SULFUR DOMAIN-CONTAINING PROTEIN 3, MITOCHONDRIAL"/>
    <property type="match status" value="1"/>
</dbReference>
<dbReference type="RefSeq" id="WP_146988878.1">
    <property type="nucleotide sequence ID" value="NZ_VITY01000009.1"/>
</dbReference>
<name>A0A560LHA8_9BRAD</name>
<feature type="region of interest" description="Disordered" evidence="7">
    <location>
        <begin position="157"/>
        <end position="177"/>
    </location>
</feature>
<keyword evidence="10" id="KW-1185">Reference proteome</keyword>
<dbReference type="OrthoDB" id="25954at2"/>
<dbReference type="InterPro" id="IPR012292">
    <property type="entry name" value="Globin/Proto"/>
</dbReference>
<dbReference type="SUPFAM" id="SSF46458">
    <property type="entry name" value="Globin-like"/>
    <property type="match status" value="1"/>
</dbReference>
<dbReference type="GO" id="GO:0051537">
    <property type="term" value="F:2 iron, 2 sulfur cluster binding"/>
    <property type="evidence" value="ECO:0007669"/>
    <property type="project" value="UniProtKB-KW"/>
</dbReference>
<dbReference type="Proteomes" id="UP000321304">
    <property type="component" value="Unassembled WGS sequence"/>
</dbReference>
<evidence type="ECO:0000313" key="10">
    <source>
        <dbReference type="Proteomes" id="UP000321304"/>
    </source>
</evidence>
<dbReference type="STRING" id="1755647.AS156_17165"/>
<dbReference type="Pfam" id="PF01152">
    <property type="entry name" value="Bac_globin"/>
    <property type="match status" value="1"/>
</dbReference>
<evidence type="ECO:0000256" key="7">
    <source>
        <dbReference type="SAM" id="MobiDB-lite"/>
    </source>
</evidence>
<feature type="domain" description="Iron-binding zinc finger CDGSH type" evidence="8">
    <location>
        <begin position="45"/>
        <end position="78"/>
    </location>
</feature>
<keyword evidence="5" id="KW-0408">Iron</keyword>
<evidence type="ECO:0000313" key="9">
    <source>
        <dbReference type="EMBL" id="TWB94622.1"/>
    </source>
</evidence>
<dbReference type="PANTHER" id="PTHR46491">
    <property type="entry name" value="CDGSH IRON SULFUR DOMAIN PROTEIN HOMOLOG"/>
    <property type="match status" value="1"/>
</dbReference>
<dbReference type="GO" id="GO:0005737">
    <property type="term" value="C:cytoplasm"/>
    <property type="evidence" value="ECO:0007669"/>
    <property type="project" value="UniProtKB-ARBA"/>
</dbReference>
<dbReference type="EMBL" id="VITY01000009">
    <property type="protein sequence ID" value="TWB94622.1"/>
    <property type="molecule type" value="Genomic_DNA"/>
</dbReference>
<dbReference type="InterPro" id="IPR001486">
    <property type="entry name" value="Hemoglobin_trunc"/>
</dbReference>
<keyword evidence="3" id="KW-0001">2Fe-2S</keyword>
<dbReference type="InterPro" id="IPR018967">
    <property type="entry name" value="FeS-contain_CDGSH-typ"/>
</dbReference>
<keyword evidence="4" id="KW-0479">Metal-binding</keyword>
<comment type="caution">
    <text evidence="9">The sequence shown here is derived from an EMBL/GenBank/DDBJ whole genome shotgun (WGS) entry which is preliminary data.</text>
</comment>
<evidence type="ECO:0000256" key="1">
    <source>
        <dbReference type="ARBA" id="ARBA00022448"/>
    </source>
</evidence>
<dbReference type="CDD" id="cd14775">
    <property type="entry name" value="TrHb2_O-like"/>
    <property type="match status" value="1"/>
</dbReference>
<gene>
    <name evidence="9" type="ORF">FBZ93_10962</name>
</gene>
<evidence type="ECO:0000259" key="8">
    <source>
        <dbReference type="SMART" id="SM00704"/>
    </source>
</evidence>
<dbReference type="Pfam" id="PF09360">
    <property type="entry name" value="zf-CDGSH"/>
    <property type="match status" value="2"/>
</dbReference>
<keyword evidence="6" id="KW-0411">Iron-sulfur</keyword>
<evidence type="ECO:0000256" key="2">
    <source>
        <dbReference type="ARBA" id="ARBA00022617"/>
    </source>
</evidence>
<proteinExistence type="predicted"/>
<dbReference type="Gene3D" id="3.40.5.90">
    <property type="entry name" value="CDGSH iron-sulfur domain, mitoNEET-type"/>
    <property type="match status" value="2"/>
</dbReference>
<evidence type="ECO:0000256" key="3">
    <source>
        <dbReference type="ARBA" id="ARBA00022714"/>
    </source>
</evidence>
<feature type="region of interest" description="Disordered" evidence="7">
    <location>
        <begin position="1"/>
        <end position="21"/>
    </location>
</feature>